<gene>
    <name evidence="4" type="ORF">FOVG_15511</name>
</gene>
<dbReference type="OrthoDB" id="2735536at2759"/>
<dbReference type="Pfam" id="PF01370">
    <property type="entry name" value="Epimerase"/>
    <property type="match status" value="1"/>
</dbReference>
<organism evidence="4">
    <name type="scientific">Fusarium oxysporum f. sp. pisi HDV247</name>
    <dbReference type="NCBI Taxonomy" id="1080344"/>
    <lineage>
        <taxon>Eukaryota</taxon>
        <taxon>Fungi</taxon>
        <taxon>Dikarya</taxon>
        <taxon>Ascomycota</taxon>
        <taxon>Pezizomycotina</taxon>
        <taxon>Sordariomycetes</taxon>
        <taxon>Hypocreomycetidae</taxon>
        <taxon>Hypocreales</taxon>
        <taxon>Nectriaceae</taxon>
        <taxon>Fusarium</taxon>
        <taxon>Fusarium oxysporum species complex</taxon>
    </lineage>
</organism>
<dbReference type="Proteomes" id="UP000030751">
    <property type="component" value="Unassembled WGS sequence"/>
</dbReference>
<evidence type="ECO:0000313" key="4">
    <source>
        <dbReference type="EMBL" id="EXA33448.1"/>
    </source>
</evidence>
<dbReference type="InterPro" id="IPR001509">
    <property type="entry name" value="Epimerase_deHydtase"/>
</dbReference>
<sequence>MSSLPNEHFAIPKGSTVLVTGVNGLIGSHVANEFLERGYNVHGTVRDLSKSAWIQDLFVKQYGQDKFTLFPVIDLTLPDAFEEAIKGVAAVVHVASPLDWGTSTDSLIIAAVAGATNALRASNKQPSVQRFIFTSSSVAAVFPQPEVEGIVVMAAHDSPSPAQWYVAYTASKTEAERAVWDFFHKDQSCRSDLVVNTVLPSTNFGKSIDPVNQGHPSTSSFIQSLWNGTDLERLKNIPPQYFVDVQDTAKLHVAGTIFSDV</sequence>
<dbReference type="InterPro" id="IPR036291">
    <property type="entry name" value="NAD(P)-bd_dom_sf"/>
</dbReference>
<protein>
    <recommendedName>
        <fullName evidence="3">NAD-dependent epimerase/dehydratase domain-containing protein</fullName>
    </recommendedName>
</protein>
<name>W9NL16_FUSOX</name>
<proteinExistence type="inferred from homology"/>
<feature type="domain" description="NAD-dependent epimerase/dehydratase" evidence="3">
    <location>
        <begin position="17"/>
        <end position="253"/>
    </location>
</feature>
<reference evidence="4" key="1">
    <citation type="submission" date="2011-10" db="EMBL/GenBank/DDBJ databases">
        <title>The Genome Sequence of Fusarium oxysporum HDV247.</title>
        <authorList>
            <consortium name="The Broad Institute Genome Sequencing Platform"/>
            <person name="Ma L.-J."/>
            <person name="Gale L.R."/>
            <person name="Schwartz D.C."/>
            <person name="Zhou S."/>
            <person name="Corby-Kistler H."/>
            <person name="Young S.K."/>
            <person name="Zeng Q."/>
            <person name="Gargeya S."/>
            <person name="Fitzgerald M."/>
            <person name="Haas B."/>
            <person name="Abouelleil A."/>
            <person name="Alvarado L."/>
            <person name="Arachchi H.M."/>
            <person name="Berlin A."/>
            <person name="Brown A."/>
            <person name="Chapman S.B."/>
            <person name="Chen Z."/>
            <person name="Dunbar C."/>
            <person name="Freedman E."/>
            <person name="Gearin G."/>
            <person name="Goldberg J."/>
            <person name="Griggs A."/>
            <person name="Gujja S."/>
            <person name="Heiman D."/>
            <person name="Howarth C."/>
            <person name="Larson L."/>
            <person name="Lui A."/>
            <person name="MacDonald P.J.P."/>
            <person name="Montmayeur A."/>
            <person name="Murphy C."/>
            <person name="Neiman D."/>
            <person name="Pearson M."/>
            <person name="Priest M."/>
            <person name="Roberts A."/>
            <person name="Saif S."/>
            <person name="Shea T."/>
            <person name="Shenoy N."/>
            <person name="Sisk P."/>
            <person name="Stolte C."/>
            <person name="Sykes S."/>
            <person name="Wortman J."/>
            <person name="Nusbaum C."/>
            <person name="Birren B."/>
        </authorList>
    </citation>
    <scope>NUCLEOTIDE SEQUENCE [LARGE SCALE GENOMIC DNA]</scope>
    <source>
        <strain evidence="4">HDV247</strain>
    </source>
</reference>
<comment type="similarity">
    <text evidence="2">Belongs to the NAD(P)-dependent epimerase/dehydratase family. Dihydroflavonol-4-reductase subfamily.</text>
</comment>
<evidence type="ECO:0000259" key="3">
    <source>
        <dbReference type="Pfam" id="PF01370"/>
    </source>
</evidence>
<dbReference type="HOGENOM" id="CLU_007383_9_2_1"/>
<reference evidence="4" key="2">
    <citation type="submission" date="2012-05" db="EMBL/GenBank/DDBJ databases">
        <title>Annotation of the Genome Sequence of Fusarium oxysporum HDV247.</title>
        <authorList>
            <consortium name="The Broad Institute Genomics Platform"/>
            <person name="Ma L.-J."/>
            <person name="Corby-Kistler H."/>
            <person name="Broz K."/>
            <person name="Gale L.R."/>
            <person name="Jonkers W."/>
            <person name="O'Donnell K."/>
            <person name="Ploetz R."/>
            <person name="Steinberg C."/>
            <person name="Schwartz D.C."/>
            <person name="VanEtten H."/>
            <person name="Zhou S."/>
            <person name="Young S.K."/>
            <person name="Zeng Q."/>
            <person name="Gargeya S."/>
            <person name="Fitzgerald M."/>
            <person name="Abouelleil A."/>
            <person name="Alvarado L."/>
            <person name="Chapman S.B."/>
            <person name="Gainer-Dewar J."/>
            <person name="Goldberg J."/>
            <person name="Griggs A."/>
            <person name="Gujja S."/>
            <person name="Hansen M."/>
            <person name="Howarth C."/>
            <person name="Imamovic A."/>
            <person name="Ireland A."/>
            <person name="Larimer J."/>
            <person name="McCowan C."/>
            <person name="Murphy C."/>
            <person name="Pearson M."/>
            <person name="Poon T.W."/>
            <person name="Priest M."/>
            <person name="Roberts A."/>
            <person name="Saif S."/>
            <person name="Shea T."/>
            <person name="Sykes S."/>
            <person name="Wortman J."/>
            <person name="Nusbaum C."/>
            <person name="Birren B."/>
        </authorList>
    </citation>
    <scope>NUCLEOTIDE SEQUENCE</scope>
    <source>
        <strain evidence="4">HDV247</strain>
    </source>
</reference>
<accession>W9NL16</accession>
<dbReference type="Gene3D" id="3.40.50.720">
    <property type="entry name" value="NAD(P)-binding Rossmann-like Domain"/>
    <property type="match status" value="1"/>
</dbReference>
<dbReference type="InterPro" id="IPR050425">
    <property type="entry name" value="NAD(P)_dehydrat-like"/>
</dbReference>
<dbReference type="PANTHER" id="PTHR10366">
    <property type="entry name" value="NAD DEPENDENT EPIMERASE/DEHYDRATASE"/>
    <property type="match status" value="1"/>
</dbReference>
<dbReference type="GO" id="GO:0016616">
    <property type="term" value="F:oxidoreductase activity, acting on the CH-OH group of donors, NAD or NADP as acceptor"/>
    <property type="evidence" value="ECO:0007669"/>
    <property type="project" value="TreeGrafter"/>
</dbReference>
<dbReference type="EMBL" id="JH650986">
    <property type="protein sequence ID" value="EXA33448.1"/>
    <property type="molecule type" value="Genomic_DNA"/>
</dbReference>
<dbReference type="PANTHER" id="PTHR10366:SF562">
    <property type="entry name" value="ALDEHYDE REDUCTASE II (AFU_ORTHOLOGUE AFUA_1G11360)"/>
    <property type="match status" value="1"/>
</dbReference>
<keyword evidence="1" id="KW-0560">Oxidoreductase</keyword>
<evidence type="ECO:0000256" key="1">
    <source>
        <dbReference type="ARBA" id="ARBA00023002"/>
    </source>
</evidence>
<dbReference type="SUPFAM" id="SSF51735">
    <property type="entry name" value="NAD(P)-binding Rossmann-fold domains"/>
    <property type="match status" value="1"/>
</dbReference>
<dbReference type="AlphaFoldDB" id="W9NL16"/>
<evidence type="ECO:0000256" key="2">
    <source>
        <dbReference type="ARBA" id="ARBA00023445"/>
    </source>
</evidence>